<dbReference type="Proteomes" id="UP000603793">
    <property type="component" value="Unassembled WGS sequence"/>
</dbReference>
<proteinExistence type="predicted"/>
<evidence type="ECO:0000259" key="9">
    <source>
        <dbReference type="PROSITE" id="PS50157"/>
    </source>
</evidence>
<feature type="region of interest" description="Disordered" evidence="8">
    <location>
        <begin position="1"/>
        <end position="23"/>
    </location>
</feature>
<evidence type="ECO:0000313" key="11">
    <source>
        <dbReference type="Proteomes" id="UP000603793"/>
    </source>
</evidence>
<keyword evidence="3" id="KW-0677">Repeat</keyword>
<dbReference type="PANTHER" id="PTHR23226">
    <property type="entry name" value="ZINC FINGER AND SCAN DOMAIN-CONTAINING"/>
    <property type="match status" value="1"/>
</dbReference>
<evidence type="ECO:0000256" key="3">
    <source>
        <dbReference type="ARBA" id="ARBA00022737"/>
    </source>
</evidence>
<keyword evidence="6" id="KW-0539">Nucleus</keyword>
<feature type="domain" description="C2H2-type" evidence="9">
    <location>
        <begin position="81"/>
        <end position="110"/>
    </location>
</feature>
<dbReference type="PROSITE" id="PS50157">
    <property type="entry name" value="ZINC_FINGER_C2H2_2"/>
    <property type="match status" value="2"/>
</dbReference>
<feature type="non-terminal residue" evidence="10">
    <location>
        <position position="128"/>
    </location>
</feature>
<dbReference type="PROSITE" id="PS00028">
    <property type="entry name" value="ZINC_FINGER_C2H2_1"/>
    <property type="match status" value="1"/>
</dbReference>
<evidence type="ECO:0000256" key="6">
    <source>
        <dbReference type="ARBA" id="ARBA00023242"/>
    </source>
</evidence>
<organism evidence="10 11">
    <name type="scientific">Corvus moneduloides</name>
    <name type="common">New Caledonian crow</name>
    <dbReference type="NCBI Taxonomy" id="1196302"/>
    <lineage>
        <taxon>Eukaryota</taxon>
        <taxon>Metazoa</taxon>
        <taxon>Chordata</taxon>
        <taxon>Craniata</taxon>
        <taxon>Vertebrata</taxon>
        <taxon>Euteleostomi</taxon>
        <taxon>Archelosauria</taxon>
        <taxon>Archosauria</taxon>
        <taxon>Dinosauria</taxon>
        <taxon>Saurischia</taxon>
        <taxon>Theropoda</taxon>
        <taxon>Coelurosauria</taxon>
        <taxon>Aves</taxon>
        <taxon>Neognathae</taxon>
        <taxon>Neoaves</taxon>
        <taxon>Telluraves</taxon>
        <taxon>Australaves</taxon>
        <taxon>Passeriformes</taxon>
        <taxon>Corvoidea</taxon>
        <taxon>Corvidae</taxon>
        <taxon>Corvus</taxon>
    </lineage>
</organism>
<accession>A0A851X8H5</accession>
<dbReference type="Pfam" id="PF00096">
    <property type="entry name" value="zf-C2H2"/>
    <property type="match status" value="1"/>
</dbReference>
<name>A0A851X8H5_CORMO</name>
<dbReference type="GO" id="GO:0000981">
    <property type="term" value="F:DNA-binding transcription factor activity, RNA polymerase II-specific"/>
    <property type="evidence" value="ECO:0007669"/>
    <property type="project" value="TreeGrafter"/>
</dbReference>
<evidence type="ECO:0000256" key="5">
    <source>
        <dbReference type="ARBA" id="ARBA00022833"/>
    </source>
</evidence>
<dbReference type="InterPro" id="IPR013087">
    <property type="entry name" value="Znf_C2H2_type"/>
</dbReference>
<dbReference type="PANTHER" id="PTHR23226:SF416">
    <property type="entry name" value="FI01424P"/>
    <property type="match status" value="1"/>
</dbReference>
<protein>
    <submittedName>
        <fullName evidence="10">ZSC29 protein</fullName>
    </submittedName>
</protein>
<keyword evidence="4 7" id="KW-0863">Zinc-finger</keyword>
<evidence type="ECO:0000313" key="10">
    <source>
        <dbReference type="EMBL" id="NXD59999.1"/>
    </source>
</evidence>
<reference evidence="10" key="1">
    <citation type="submission" date="2019-09" db="EMBL/GenBank/DDBJ databases">
        <title>Bird 10,000 Genomes (B10K) Project - Family phase.</title>
        <authorList>
            <person name="Zhang G."/>
        </authorList>
    </citation>
    <scope>NUCLEOTIDE SEQUENCE</scope>
    <source>
        <strain evidence="10">OUT-0060</strain>
        <tissue evidence="10">Blood</tissue>
    </source>
</reference>
<evidence type="ECO:0000256" key="7">
    <source>
        <dbReference type="PROSITE-ProRule" id="PRU00042"/>
    </source>
</evidence>
<dbReference type="Gene3D" id="3.30.160.60">
    <property type="entry name" value="Classic Zinc Finger"/>
    <property type="match status" value="3"/>
</dbReference>
<dbReference type="FunFam" id="3.30.160.60:FF:000005">
    <property type="entry name" value="Zinc finger protein 14 homolog"/>
    <property type="match status" value="1"/>
</dbReference>
<dbReference type="EMBL" id="WBNF01000533">
    <property type="protein sequence ID" value="NXD59999.1"/>
    <property type="molecule type" value="Genomic_DNA"/>
</dbReference>
<dbReference type="GO" id="GO:0005634">
    <property type="term" value="C:nucleus"/>
    <property type="evidence" value="ECO:0007669"/>
    <property type="project" value="UniProtKB-SubCell"/>
</dbReference>
<evidence type="ECO:0000256" key="4">
    <source>
        <dbReference type="ARBA" id="ARBA00022771"/>
    </source>
</evidence>
<gene>
    <name evidence="10" type="primary">Zscan29_2</name>
    <name evidence="10" type="ORF">CORMON_R16284</name>
</gene>
<evidence type="ECO:0000256" key="2">
    <source>
        <dbReference type="ARBA" id="ARBA00022723"/>
    </source>
</evidence>
<dbReference type="GO" id="GO:0000978">
    <property type="term" value="F:RNA polymerase II cis-regulatory region sequence-specific DNA binding"/>
    <property type="evidence" value="ECO:0007669"/>
    <property type="project" value="TreeGrafter"/>
</dbReference>
<evidence type="ECO:0000256" key="8">
    <source>
        <dbReference type="SAM" id="MobiDB-lite"/>
    </source>
</evidence>
<keyword evidence="2" id="KW-0479">Metal-binding</keyword>
<dbReference type="InterPro" id="IPR036236">
    <property type="entry name" value="Znf_C2H2_sf"/>
</dbReference>
<dbReference type="SUPFAM" id="SSF57667">
    <property type="entry name" value="beta-beta-alpha zinc fingers"/>
    <property type="match status" value="2"/>
</dbReference>
<dbReference type="GO" id="GO:0008270">
    <property type="term" value="F:zinc ion binding"/>
    <property type="evidence" value="ECO:0007669"/>
    <property type="project" value="UniProtKB-KW"/>
</dbReference>
<dbReference type="FunFam" id="3.30.160.60:FF:000100">
    <property type="entry name" value="Zinc finger 45-like"/>
    <property type="match status" value="1"/>
</dbReference>
<comment type="caution">
    <text evidence="10">The sequence shown here is derived from an EMBL/GenBank/DDBJ whole genome shotgun (WGS) entry which is preliminary data.</text>
</comment>
<sequence>TPPVPGRWPDIQPLGGGGEASQWGEAPQVLGMWEELQQELQPDLPLMIRTGETAYKCLECGKSFSHNPHFLTHYWLHTRKWPCKCGECGKNFNNSSTFTTRQKIHTEEQPYGCGECRKGFQASSHLLL</sequence>
<evidence type="ECO:0000256" key="1">
    <source>
        <dbReference type="ARBA" id="ARBA00004123"/>
    </source>
</evidence>
<feature type="non-terminal residue" evidence="10">
    <location>
        <position position="1"/>
    </location>
</feature>
<keyword evidence="5" id="KW-0862">Zinc</keyword>
<comment type="subcellular location">
    <subcellularLocation>
        <location evidence="1">Nucleus</location>
    </subcellularLocation>
</comment>
<feature type="domain" description="C2H2-type" evidence="9">
    <location>
        <begin position="55"/>
        <end position="82"/>
    </location>
</feature>
<dbReference type="AlphaFoldDB" id="A0A851X8H5"/>